<accession>A0ABY2J5W8</accession>
<dbReference type="Proteomes" id="UP000298355">
    <property type="component" value="Unassembled WGS sequence"/>
</dbReference>
<evidence type="ECO:0008006" key="4">
    <source>
        <dbReference type="Google" id="ProtNLM"/>
    </source>
</evidence>
<name>A0ABY2J5W8_9MICO</name>
<organism evidence="2 3">
    <name type="scientific">Cryobacterium breve</name>
    <dbReference type="NCBI Taxonomy" id="1259258"/>
    <lineage>
        <taxon>Bacteria</taxon>
        <taxon>Bacillati</taxon>
        <taxon>Actinomycetota</taxon>
        <taxon>Actinomycetes</taxon>
        <taxon>Micrococcales</taxon>
        <taxon>Microbacteriaceae</taxon>
        <taxon>Cryobacterium</taxon>
    </lineage>
</organism>
<keyword evidence="1" id="KW-0472">Membrane</keyword>
<feature type="transmembrane region" description="Helical" evidence="1">
    <location>
        <begin position="29"/>
        <end position="51"/>
    </location>
</feature>
<evidence type="ECO:0000313" key="3">
    <source>
        <dbReference type="Proteomes" id="UP000298355"/>
    </source>
</evidence>
<comment type="caution">
    <text evidence="2">The sequence shown here is derived from an EMBL/GenBank/DDBJ whole genome shotgun (WGS) entry which is preliminary data.</text>
</comment>
<gene>
    <name evidence="2" type="ORF">E3O65_04235</name>
</gene>
<proteinExistence type="predicted"/>
<evidence type="ECO:0000313" key="2">
    <source>
        <dbReference type="EMBL" id="TFD00323.1"/>
    </source>
</evidence>
<protein>
    <recommendedName>
        <fullName evidence="4">ABC transporter permease</fullName>
    </recommendedName>
</protein>
<keyword evidence="3" id="KW-1185">Reference proteome</keyword>
<evidence type="ECO:0000256" key="1">
    <source>
        <dbReference type="SAM" id="Phobius"/>
    </source>
</evidence>
<keyword evidence="1" id="KW-1133">Transmembrane helix</keyword>
<dbReference type="RefSeq" id="WP_134362483.1">
    <property type="nucleotide sequence ID" value="NZ_SOGJ01000011.1"/>
</dbReference>
<dbReference type="EMBL" id="SOGJ01000011">
    <property type="protein sequence ID" value="TFD00323.1"/>
    <property type="molecule type" value="Genomic_DNA"/>
</dbReference>
<keyword evidence="1" id="KW-0812">Transmembrane</keyword>
<reference evidence="2 3" key="1">
    <citation type="submission" date="2019-03" db="EMBL/GenBank/DDBJ databases">
        <title>Genomics of glacier-inhabiting Cryobacterium strains.</title>
        <authorList>
            <person name="Liu Q."/>
            <person name="Xin Y.-H."/>
        </authorList>
    </citation>
    <scope>NUCLEOTIDE SEQUENCE [LARGE SCALE GENOMIC DNA]</scope>
    <source>
        <strain evidence="2 3">TMT4-23</strain>
    </source>
</reference>
<sequence>MLAHSLPASPPEGCRLPWQFFENLPGLQVVQFALSSIAVIIGVVMLMAFLAGTLPTRATARQNPVAALRYE</sequence>